<evidence type="ECO:0008006" key="3">
    <source>
        <dbReference type="Google" id="ProtNLM"/>
    </source>
</evidence>
<dbReference type="EMBL" id="DF847312">
    <property type="protein sequence ID" value="GAT51715.1"/>
    <property type="molecule type" value="Genomic_DNA"/>
</dbReference>
<protein>
    <recommendedName>
        <fullName evidence="3">Integrase</fullName>
    </recommendedName>
</protein>
<proteinExistence type="predicted"/>
<sequence>MFARRRRINTYRTREEQDAYWTAAERFGCRLRSSDARRCLAPNFAPYIPALLPVYRKRIRTKNGGSEYHLPLRTICKWHRMVFEGPWHPTIPQAARMREHLSIAAKREIHRIARMLPDERVFGVRAQGWTPRYRRIWRKWLEKSRDELGVFFES</sequence>
<reference evidence="1" key="1">
    <citation type="submission" date="2014-09" db="EMBL/GenBank/DDBJ databases">
        <title>Genome sequence of the luminous mushroom Mycena chlorophos for searching fungal bioluminescence genes.</title>
        <authorList>
            <person name="Tanaka Y."/>
            <person name="Kasuga D."/>
            <person name="Oba Y."/>
            <person name="Hase S."/>
            <person name="Sato K."/>
            <person name="Oba Y."/>
            <person name="Sakakibara Y."/>
        </authorList>
    </citation>
    <scope>NUCLEOTIDE SEQUENCE</scope>
</reference>
<keyword evidence="2" id="KW-1185">Reference proteome</keyword>
<accession>A0ABQ0LKW2</accession>
<organism evidence="1 2">
    <name type="scientific">Mycena chlorophos</name>
    <name type="common">Agaric fungus</name>
    <name type="synonym">Agaricus chlorophos</name>
    <dbReference type="NCBI Taxonomy" id="658473"/>
    <lineage>
        <taxon>Eukaryota</taxon>
        <taxon>Fungi</taxon>
        <taxon>Dikarya</taxon>
        <taxon>Basidiomycota</taxon>
        <taxon>Agaricomycotina</taxon>
        <taxon>Agaricomycetes</taxon>
        <taxon>Agaricomycetidae</taxon>
        <taxon>Agaricales</taxon>
        <taxon>Marasmiineae</taxon>
        <taxon>Mycenaceae</taxon>
        <taxon>Mycena</taxon>
    </lineage>
</organism>
<evidence type="ECO:0000313" key="2">
    <source>
        <dbReference type="Proteomes" id="UP000815677"/>
    </source>
</evidence>
<name>A0ABQ0LKW2_MYCCL</name>
<evidence type="ECO:0000313" key="1">
    <source>
        <dbReference type="EMBL" id="GAT51715.1"/>
    </source>
</evidence>
<dbReference type="Proteomes" id="UP000815677">
    <property type="component" value="Unassembled WGS sequence"/>
</dbReference>
<gene>
    <name evidence="1" type="ORF">MCHLO_08832</name>
</gene>